<feature type="region of interest" description="Disordered" evidence="1">
    <location>
        <begin position="1"/>
        <end position="34"/>
    </location>
</feature>
<evidence type="ECO:0000256" key="1">
    <source>
        <dbReference type="SAM" id="MobiDB-lite"/>
    </source>
</evidence>
<reference evidence="2" key="1">
    <citation type="journal article" date="2022" name="bioRxiv">
        <title>Sequencing and chromosome-scale assembly of the giantPleurodeles waltlgenome.</title>
        <authorList>
            <person name="Brown T."/>
            <person name="Elewa A."/>
            <person name="Iarovenko S."/>
            <person name="Subramanian E."/>
            <person name="Araus A.J."/>
            <person name="Petzold A."/>
            <person name="Susuki M."/>
            <person name="Suzuki K.-i.T."/>
            <person name="Hayashi T."/>
            <person name="Toyoda A."/>
            <person name="Oliveira C."/>
            <person name="Osipova E."/>
            <person name="Leigh N.D."/>
            <person name="Simon A."/>
            <person name="Yun M.H."/>
        </authorList>
    </citation>
    <scope>NUCLEOTIDE SEQUENCE</scope>
    <source>
        <strain evidence="2">20211129_DDA</strain>
        <tissue evidence="2">Liver</tissue>
    </source>
</reference>
<gene>
    <name evidence="2" type="ORF">NDU88_001144</name>
</gene>
<dbReference type="AlphaFoldDB" id="A0AAV7LBX9"/>
<evidence type="ECO:0000313" key="2">
    <source>
        <dbReference type="EMBL" id="KAJ1087985.1"/>
    </source>
</evidence>
<accession>A0AAV7LBX9</accession>
<sequence length="239" mass="26821">MFRDGLVAGRTIKEQQPGSREKGSGHLPNTGAHGDYDAAARALNAHFDQQLNPDFERFKLRQAREREGESVDQFYAHLRELASTCTDDDQQKEVWAQIIQGCRNKTLRGLIMRQPNITLDEILVMARSHDLSAARAAEMDMAMSHMPEKTPVVKLEHADAIQLSQTRRKSRSYTPAKPGGKCEYCGRDDHSPRDCPAQGRTCSNYGKCNHFTAICKGGVRGRGTRGRRPPTREVKQLSM</sequence>
<dbReference type="Proteomes" id="UP001066276">
    <property type="component" value="Chromosome 11"/>
</dbReference>
<feature type="compositionally biased region" description="Basic and acidic residues" evidence="1">
    <location>
        <begin position="230"/>
        <end position="239"/>
    </location>
</feature>
<evidence type="ECO:0008006" key="4">
    <source>
        <dbReference type="Google" id="ProtNLM"/>
    </source>
</evidence>
<comment type="caution">
    <text evidence="2">The sequence shown here is derived from an EMBL/GenBank/DDBJ whole genome shotgun (WGS) entry which is preliminary data.</text>
</comment>
<feature type="region of interest" description="Disordered" evidence="1">
    <location>
        <begin position="166"/>
        <end position="185"/>
    </location>
</feature>
<dbReference type="PANTHER" id="PTHR33198">
    <property type="entry name" value="ANK_REP_REGION DOMAIN-CONTAINING PROTEIN-RELATED"/>
    <property type="match status" value="1"/>
</dbReference>
<dbReference type="PANTHER" id="PTHR33198:SF21">
    <property type="entry name" value="RETROTRANSPOSON GAG DOMAIN-CONTAINING PROTEIN"/>
    <property type="match status" value="1"/>
</dbReference>
<keyword evidence="3" id="KW-1185">Reference proteome</keyword>
<name>A0AAV7LBX9_PLEWA</name>
<proteinExistence type="predicted"/>
<dbReference type="EMBL" id="JANPWB010000015">
    <property type="protein sequence ID" value="KAJ1087985.1"/>
    <property type="molecule type" value="Genomic_DNA"/>
</dbReference>
<feature type="region of interest" description="Disordered" evidence="1">
    <location>
        <begin position="219"/>
        <end position="239"/>
    </location>
</feature>
<protein>
    <recommendedName>
        <fullName evidence="4">Gag protein</fullName>
    </recommendedName>
</protein>
<organism evidence="2 3">
    <name type="scientific">Pleurodeles waltl</name>
    <name type="common">Iberian ribbed newt</name>
    <dbReference type="NCBI Taxonomy" id="8319"/>
    <lineage>
        <taxon>Eukaryota</taxon>
        <taxon>Metazoa</taxon>
        <taxon>Chordata</taxon>
        <taxon>Craniata</taxon>
        <taxon>Vertebrata</taxon>
        <taxon>Euteleostomi</taxon>
        <taxon>Amphibia</taxon>
        <taxon>Batrachia</taxon>
        <taxon>Caudata</taxon>
        <taxon>Salamandroidea</taxon>
        <taxon>Salamandridae</taxon>
        <taxon>Pleurodelinae</taxon>
        <taxon>Pleurodeles</taxon>
    </lineage>
</organism>
<evidence type="ECO:0000313" key="3">
    <source>
        <dbReference type="Proteomes" id="UP001066276"/>
    </source>
</evidence>